<keyword evidence="2" id="KW-0413">Isomerase</keyword>
<evidence type="ECO:0000313" key="5">
    <source>
        <dbReference type="Proteomes" id="UP000627446"/>
    </source>
</evidence>
<evidence type="ECO:0000313" key="4">
    <source>
        <dbReference type="EMBL" id="MBC3882521.1"/>
    </source>
</evidence>
<proteinExistence type="inferred from homology"/>
<name>A0A923HYE7_9BURK</name>
<evidence type="ECO:0000256" key="3">
    <source>
        <dbReference type="PIRSR" id="PIRSR016184-1"/>
    </source>
</evidence>
<dbReference type="GO" id="GO:0016853">
    <property type="term" value="F:isomerase activity"/>
    <property type="evidence" value="ECO:0007669"/>
    <property type="project" value="UniProtKB-KW"/>
</dbReference>
<dbReference type="PANTHER" id="PTHR13774">
    <property type="entry name" value="PHENAZINE BIOSYNTHESIS PROTEIN"/>
    <property type="match status" value="1"/>
</dbReference>
<feature type="active site" evidence="3">
    <location>
        <position position="47"/>
    </location>
</feature>
<organism evidence="4 5">
    <name type="scientific">Undibacterium nitidum</name>
    <dbReference type="NCBI Taxonomy" id="2762298"/>
    <lineage>
        <taxon>Bacteria</taxon>
        <taxon>Pseudomonadati</taxon>
        <taxon>Pseudomonadota</taxon>
        <taxon>Betaproteobacteria</taxon>
        <taxon>Burkholderiales</taxon>
        <taxon>Oxalobacteraceae</taxon>
        <taxon>Undibacterium</taxon>
    </lineage>
</organism>
<dbReference type="AlphaFoldDB" id="A0A923HYE7"/>
<reference evidence="4" key="1">
    <citation type="submission" date="2020-08" db="EMBL/GenBank/DDBJ databases">
        <title>Novel species isolated from subtropical streams in China.</title>
        <authorList>
            <person name="Lu H."/>
        </authorList>
    </citation>
    <scope>NUCLEOTIDE SEQUENCE</scope>
    <source>
        <strain evidence="4">LX22W</strain>
    </source>
</reference>
<evidence type="ECO:0000256" key="2">
    <source>
        <dbReference type="ARBA" id="ARBA00023235"/>
    </source>
</evidence>
<keyword evidence="5" id="KW-1185">Reference proteome</keyword>
<dbReference type="RefSeq" id="WP_186917128.1">
    <property type="nucleotide sequence ID" value="NZ_JACOFZ010000005.1"/>
</dbReference>
<dbReference type="InterPro" id="IPR003719">
    <property type="entry name" value="Phenazine_PhzF-like"/>
</dbReference>
<comment type="similarity">
    <text evidence="1">Belongs to the PhzF family.</text>
</comment>
<gene>
    <name evidence="4" type="ORF">H8K36_14110</name>
</gene>
<dbReference type="SUPFAM" id="SSF54506">
    <property type="entry name" value="Diaminopimelate epimerase-like"/>
    <property type="match status" value="1"/>
</dbReference>
<sequence>MKTSSFYRVAAFADGLTGGNPAGVYVADSLPTATEMQQLAKSVGYSETVFACPHQGEWLVRYYSPESEVPFCGHATIALAAILARVHGNGEFKLQLAQNRISVEGQNERDEIQAALQSPPTRSAPVTSAMLAEVLALFGLKREDLDTRIPPAWIHAGADHVVLALHSRDTLRSMTYSLEAGRVLMTKHGLVTVMLVCSEGDQLFHSRNAFASGGVYEDPATGAASAAFAGYLRDIAWPHGGKITLIQGEDMGMRSIIHAEIKSEIGTSIRVTGSARLIAETEA</sequence>
<dbReference type="EMBL" id="JACOFZ010000005">
    <property type="protein sequence ID" value="MBC3882521.1"/>
    <property type="molecule type" value="Genomic_DNA"/>
</dbReference>
<evidence type="ECO:0000256" key="1">
    <source>
        <dbReference type="ARBA" id="ARBA00008270"/>
    </source>
</evidence>
<dbReference type="Pfam" id="PF02567">
    <property type="entry name" value="PhzC-PhzF"/>
    <property type="match status" value="1"/>
</dbReference>
<dbReference type="Proteomes" id="UP000627446">
    <property type="component" value="Unassembled WGS sequence"/>
</dbReference>
<dbReference type="Gene3D" id="3.10.310.10">
    <property type="entry name" value="Diaminopimelate Epimerase, Chain A, domain 1"/>
    <property type="match status" value="2"/>
</dbReference>
<protein>
    <submittedName>
        <fullName evidence="4">PhzF family phenazine biosynthesis protein</fullName>
    </submittedName>
</protein>
<dbReference type="PANTHER" id="PTHR13774:SF39">
    <property type="entry name" value="BIOSYNTHESIS PROTEIN, PUTATIVE-RELATED"/>
    <property type="match status" value="1"/>
</dbReference>
<comment type="caution">
    <text evidence="4">The sequence shown here is derived from an EMBL/GenBank/DDBJ whole genome shotgun (WGS) entry which is preliminary data.</text>
</comment>
<dbReference type="GO" id="GO:0005737">
    <property type="term" value="C:cytoplasm"/>
    <property type="evidence" value="ECO:0007669"/>
    <property type="project" value="TreeGrafter"/>
</dbReference>
<dbReference type="PIRSF" id="PIRSF016184">
    <property type="entry name" value="PhzC_PhzF"/>
    <property type="match status" value="1"/>
</dbReference>
<dbReference type="NCBIfam" id="TIGR00654">
    <property type="entry name" value="PhzF_family"/>
    <property type="match status" value="1"/>
</dbReference>
<accession>A0A923HYE7</accession>